<name>A0ABN8G8Q5_9BACL</name>
<dbReference type="InterPro" id="IPR036388">
    <property type="entry name" value="WH-like_DNA-bd_sf"/>
</dbReference>
<sequence>MPENHIIPVSSGLFEHRDRIGSAIWEFLWCIDATTGEETDGDGARWGLVHGGVPVKHERIAQEIGSSQVTVQRNLANLKSRGYINSVRTARGEIIKVAKNKKEMDQKRYIKFDRSLESDTSKMIDHRESDLSKMIDHSERYIKNDRSDASDLSKMIDLKDFKDLNTITTTIIYPEFEPEKKSPLLQLLDAYCQLNQKFDIHVKAKEREAMGKMVAGGMPNPFTIRTMELLLEDKRKREGNSFKLPTSFLYYENGIWEAWRNENAQTIPVSSGEVAPGKAHKTKQEQAFNMLDQIAREEREREQSGSHPVAQEN</sequence>
<protein>
    <recommendedName>
        <fullName evidence="1">HTH crp-type domain-containing protein</fullName>
    </recommendedName>
</protein>
<evidence type="ECO:0000313" key="2">
    <source>
        <dbReference type="EMBL" id="CAH1202946.1"/>
    </source>
</evidence>
<keyword evidence="3" id="KW-1185">Reference proteome</keyword>
<evidence type="ECO:0000259" key="1">
    <source>
        <dbReference type="Pfam" id="PF13545"/>
    </source>
</evidence>
<dbReference type="InterPro" id="IPR012318">
    <property type="entry name" value="HTH_CRP"/>
</dbReference>
<dbReference type="Pfam" id="PF13545">
    <property type="entry name" value="HTH_Crp_2"/>
    <property type="match status" value="1"/>
</dbReference>
<reference evidence="2" key="1">
    <citation type="submission" date="2022-01" db="EMBL/GenBank/DDBJ databases">
        <authorList>
            <person name="Criscuolo A."/>
        </authorList>
    </citation>
    <scope>NUCLEOTIDE SEQUENCE</scope>
    <source>
        <strain evidence="2">CIP111891</strain>
    </source>
</reference>
<dbReference type="Proteomes" id="UP000838821">
    <property type="component" value="Unassembled WGS sequence"/>
</dbReference>
<proteinExistence type="predicted"/>
<dbReference type="EMBL" id="CAKMMW010000005">
    <property type="protein sequence ID" value="CAH1202946.1"/>
    <property type="molecule type" value="Genomic_DNA"/>
</dbReference>
<dbReference type="SUPFAM" id="SSF46785">
    <property type="entry name" value="Winged helix' DNA-binding domain"/>
    <property type="match status" value="1"/>
</dbReference>
<dbReference type="RefSeq" id="WP_236286982.1">
    <property type="nucleotide sequence ID" value="NZ_CAKMMW010000005.1"/>
</dbReference>
<dbReference type="InterPro" id="IPR036390">
    <property type="entry name" value="WH_DNA-bd_sf"/>
</dbReference>
<gene>
    <name evidence="2" type="ORF">PAECIP111891_02157</name>
</gene>
<evidence type="ECO:0000313" key="3">
    <source>
        <dbReference type="Proteomes" id="UP000838821"/>
    </source>
</evidence>
<feature type="domain" description="HTH crp-type" evidence="1">
    <location>
        <begin position="52"/>
        <end position="91"/>
    </location>
</feature>
<comment type="caution">
    <text evidence="2">The sequence shown here is derived from an EMBL/GenBank/DDBJ whole genome shotgun (WGS) entry which is preliminary data.</text>
</comment>
<organism evidence="2 3">
    <name type="scientific">Paenibacillus allorhizoplanae</name>
    <dbReference type="NCBI Taxonomy" id="2905648"/>
    <lineage>
        <taxon>Bacteria</taxon>
        <taxon>Bacillati</taxon>
        <taxon>Bacillota</taxon>
        <taxon>Bacilli</taxon>
        <taxon>Bacillales</taxon>
        <taxon>Paenibacillaceae</taxon>
        <taxon>Paenibacillus</taxon>
    </lineage>
</organism>
<accession>A0ABN8G8Q5</accession>
<dbReference type="Gene3D" id="1.10.10.10">
    <property type="entry name" value="Winged helix-like DNA-binding domain superfamily/Winged helix DNA-binding domain"/>
    <property type="match status" value="1"/>
</dbReference>